<protein>
    <recommendedName>
        <fullName evidence="3">PIN domain-containing protein</fullName>
    </recommendedName>
</protein>
<accession>A0A450WM16</accession>
<dbReference type="AlphaFoldDB" id="A0A450WM16"/>
<sequence>MVIVDTGSLVAYLSQRDKYHAWICNQLEYIGFPLLTCEAVLTETCFLIGRNGGDAGDPIEMLNRVAPDSFRFIPRIRGHQPTDAKIRERSHIACGQLPATNDGIAA</sequence>
<evidence type="ECO:0000313" key="2">
    <source>
        <dbReference type="EMBL" id="VFK33296.1"/>
    </source>
</evidence>
<dbReference type="EMBL" id="CAADFP010000200">
    <property type="protein sequence ID" value="VFK33296.1"/>
    <property type="molecule type" value="Genomic_DNA"/>
</dbReference>
<proteinExistence type="predicted"/>
<dbReference type="Gene3D" id="3.40.50.1010">
    <property type="entry name" value="5'-nuclease"/>
    <property type="match status" value="1"/>
</dbReference>
<dbReference type="SUPFAM" id="SSF88723">
    <property type="entry name" value="PIN domain-like"/>
    <property type="match status" value="1"/>
</dbReference>
<dbReference type="EMBL" id="CAADFM010000187">
    <property type="protein sequence ID" value="VFK18034.1"/>
    <property type="molecule type" value="Genomic_DNA"/>
</dbReference>
<evidence type="ECO:0000313" key="1">
    <source>
        <dbReference type="EMBL" id="VFK18034.1"/>
    </source>
</evidence>
<gene>
    <name evidence="1" type="ORF">BECKLPF1236A_GA0070988_1018710</name>
    <name evidence="2" type="ORF">BECKLPF1236C_GA0070990_1020010</name>
</gene>
<dbReference type="InterPro" id="IPR029060">
    <property type="entry name" value="PIN-like_dom_sf"/>
</dbReference>
<reference evidence="1" key="1">
    <citation type="submission" date="2019-02" db="EMBL/GenBank/DDBJ databases">
        <authorList>
            <person name="Gruber-Vodicka R. H."/>
            <person name="Seah K. B. B."/>
        </authorList>
    </citation>
    <scope>NUCLEOTIDE SEQUENCE</scope>
    <source>
        <strain evidence="1">BECK_S312</strain>
        <strain evidence="2">BECK_S426</strain>
    </source>
</reference>
<evidence type="ECO:0008006" key="3">
    <source>
        <dbReference type="Google" id="ProtNLM"/>
    </source>
</evidence>
<name>A0A450WM16_9GAMM</name>
<organism evidence="1">
    <name type="scientific">Candidatus Kentrum sp. LPFa</name>
    <dbReference type="NCBI Taxonomy" id="2126335"/>
    <lineage>
        <taxon>Bacteria</taxon>
        <taxon>Pseudomonadati</taxon>
        <taxon>Pseudomonadota</taxon>
        <taxon>Gammaproteobacteria</taxon>
        <taxon>Candidatus Kentrum</taxon>
    </lineage>
</organism>